<feature type="domain" description="DEK-C" evidence="1">
    <location>
        <begin position="3"/>
        <end position="60"/>
    </location>
</feature>
<reference evidence="2" key="1">
    <citation type="journal article" date="2017" name="Nature">
        <title>The genome of Chenopodium quinoa.</title>
        <authorList>
            <person name="Jarvis D.E."/>
            <person name="Ho Y.S."/>
            <person name="Lightfoot D.J."/>
            <person name="Schmoeckel S.M."/>
            <person name="Li B."/>
            <person name="Borm T.J.A."/>
            <person name="Ohyanagi H."/>
            <person name="Mineta K."/>
            <person name="Michell C.T."/>
            <person name="Saber N."/>
            <person name="Kharbatia N.M."/>
            <person name="Rupper R.R."/>
            <person name="Sharp A.R."/>
            <person name="Dally N."/>
            <person name="Boughton B.A."/>
            <person name="Woo Y.H."/>
            <person name="Gao G."/>
            <person name="Schijlen E.G.W.M."/>
            <person name="Guo X."/>
            <person name="Momin A.A."/>
            <person name="Negrao S."/>
            <person name="Al-Babili S."/>
            <person name="Gehring C."/>
            <person name="Roessner U."/>
            <person name="Jung C."/>
            <person name="Murphy K."/>
            <person name="Arold S.T."/>
            <person name="Gojobori T."/>
            <person name="van der Linden C.G."/>
            <person name="van Loo E.N."/>
            <person name="Jellen E.N."/>
            <person name="Maughan P.J."/>
            <person name="Tester M."/>
        </authorList>
    </citation>
    <scope>NUCLEOTIDE SEQUENCE [LARGE SCALE GENOMIC DNA]</scope>
    <source>
        <strain evidence="2">cv. PI 614886</strain>
    </source>
</reference>
<evidence type="ECO:0000313" key="3">
    <source>
        <dbReference type="Proteomes" id="UP000596660"/>
    </source>
</evidence>
<dbReference type="Pfam" id="PF08766">
    <property type="entry name" value="DEK_C"/>
    <property type="match status" value="1"/>
</dbReference>
<dbReference type="AlphaFoldDB" id="A0A803KZP4"/>
<dbReference type="Proteomes" id="UP000596660">
    <property type="component" value="Unplaced"/>
</dbReference>
<protein>
    <recommendedName>
        <fullName evidence="1">DEK-C domain-containing protein</fullName>
    </recommendedName>
</protein>
<dbReference type="PANTHER" id="PTHR47592:SF6">
    <property type="entry name" value="PBF68 PROTEIN"/>
    <property type="match status" value="1"/>
</dbReference>
<keyword evidence="3" id="KW-1185">Reference proteome</keyword>
<evidence type="ECO:0000259" key="1">
    <source>
        <dbReference type="PROSITE" id="PS51998"/>
    </source>
</evidence>
<name>A0A803KZP4_CHEQI</name>
<accession>A0A803KZP4</accession>
<dbReference type="InterPro" id="IPR014876">
    <property type="entry name" value="DEK_C"/>
</dbReference>
<organism evidence="2 3">
    <name type="scientific">Chenopodium quinoa</name>
    <name type="common">Quinoa</name>
    <dbReference type="NCBI Taxonomy" id="63459"/>
    <lineage>
        <taxon>Eukaryota</taxon>
        <taxon>Viridiplantae</taxon>
        <taxon>Streptophyta</taxon>
        <taxon>Embryophyta</taxon>
        <taxon>Tracheophyta</taxon>
        <taxon>Spermatophyta</taxon>
        <taxon>Magnoliopsida</taxon>
        <taxon>eudicotyledons</taxon>
        <taxon>Gunneridae</taxon>
        <taxon>Pentapetalae</taxon>
        <taxon>Caryophyllales</taxon>
        <taxon>Chenopodiaceae</taxon>
        <taxon>Chenopodioideae</taxon>
        <taxon>Atripliceae</taxon>
        <taxon>Chenopodium</taxon>
    </lineage>
</organism>
<sequence length="400" mass="44825">MDVETADKIHVTVTDILNSSDSDSLTEKQIRHLASLKLNLDLSDLPHKFFIRQIIESFLRSSDHPQNDTVLPPNLPSTSINEPLKETPLPHSESINLFPDQWSLLRKGIPAVDEAIIEAESKIRSELESKQGFDKLDTSAYRNKQNGGEHFGQSGAESTKKDGAYHRTRLMAAREHTQDTSTVASTPLRLVPIEVIRFDGKNYQQWADRMELYLNQLKVAYVLSEPCPSGLGVADKNIAQTLSAAERWMDDDHICRQNILNSLCDNLLRHYSEKSGTAKDLWEELKLLKAEEESRQKGHKGNTLVPRADFPVLQPHKKFGPQKIPMKKPGVPHASPEADGVKKFKFCNICKKRGHYMEQCWFRKTEGMDNANVKDSVTSTNVVVGSNGADKDGAVGDSTN</sequence>
<dbReference type="Gramene" id="AUR62004504-RA">
    <property type="protein sequence ID" value="AUR62004504-RA:cds"/>
    <property type="gene ID" value="AUR62004504"/>
</dbReference>
<proteinExistence type="predicted"/>
<dbReference type="PROSITE" id="PS51998">
    <property type="entry name" value="DEK_C"/>
    <property type="match status" value="1"/>
</dbReference>
<dbReference type="PANTHER" id="PTHR47592">
    <property type="entry name" value="PBF68 PROTEIN"/>
    <property type="match status" value="1"/>
</dbReference>
<dbReference type="EnsemblPlants" id="AUR62004504-RA">
    <property type="protein sequence ID" value="AUR62004504-RA:cds"/>
    <property type="gene ID" value="AUR62004504"/>
</dbReference>
<reference evidence="2" key="2">
    <citation type="submission" date="2021-03" db="UniProtKB">
        <authorList>
            <consortium name="EnsemblPlants"/>
        </authorList>
    </citation>
    <scope>IDENTIFICATION</scope>
</reference>
<evidence type="ECO:0000313" key="2">
    <source>
        <dbReference type="EnsemblPlants" id="AUR62004504-RA:cds"/>
    </source>
</evidence>